<dbReference type="SUPFAM" id="SSF48371">
    <property type="entry name" value="ARM repeat"/>
    <property type="match status" value="1"/>
</dbReference>
<dbReference type="InterPro" id="IPR016024">
    <property type="entry name" value="ARM-type_fold"/>
</dbReference>
<keyword evidence="2" id="KW-1185">Reference proteome</keyword>
<dbReference type="AlphaFoldDB" id="A0A6G0WMU9"/>
<dbReference type="InterPro" id="IPR011989">
    <property type="entry name" value="ARM-like"/>
</dbReference>
<comment type="caution">
    <text evidence="1">The sequence shown here is derived from an EMBL/GenBank/DDBJ whole genome shotgun (WGS) entry which is preliminary data.</text>
</comment>
<gene>
    <name evidence="1" type="ORF">Ae201684_013602</name>
</gene>
<evidence type="ECO:0000313" key="2">
    <source>
        <dbReference type="Proteomes" id="UP000481153"/>
    </source>
</evidence>
<accession>A0A6G0WMU9</accession>
<dbReference type="VEuPathDB" id="FungiDB:AeMF1_002187"/>
<dbReference type="PANTHER" id="PTHR14873:SF1">
    <property type="entry name" value="OS06G0694100 PROTEIN"/>
    <property type="match status" value="1"/>
</dbReference>
<evidence type="ECO:0000313" key="1">
    <source>
        <dbReference type="EMBL" id="KAF0728643.1"/>
    </source>
</evidence>
<dbReference type="EMBL" id="VJMJ01000175">
    <property type="protein sequence ID" value="KAF0728643.1"/>
    <property type="molecule type" value="Genomic_DNA"/>
</dbReference>
<name>A0A6G0WMU9_9STRA</name>
<dbReference type="PANTHER" id="PTHR14873">
    <property type="entry name" value="OS06G0694100 PROTEIN"/>
    <property type="match status" value="1"/>
</dbReference>
<protein>
    <submittedName>
        <fullName evidence="1">Uncharacterized protein</fullName>
    </submittedName>
</protein>
<dbReference type="Gene3D" id="1.25.10.10">
    <property type="entry name" value="Leucine-rich Repeat Variant"/>
    <property type="match status" value="1"/>
</dbReference>
<dbReference type="Proteomes" id="UP000481153">
    <property type="component" value="Unassembled WGS sequence"/>
</dbReference>
<reference evidence="1 2" key="1">
    <citation type="submission" date="2019-07" db="EMBL/GenBank/DDBJ databases">
        <title>Genomics analysis of Aphanomyces spp. identifies a new class of oomycete effector associated with host adaptation.</title>
        <authorList>
            <person name="Gaulin E."/>
        </authorList>
    </citation>
    <scope>NUCLEOTIDE SEQUENCE [LARGE SCALE GENOMIC DNA]</scope>
    <source>
        <strain evidence="1 2">ATCC 201684</strain>
    </source>
</reference>
<organism evidence="1 2">
    <name type="scientific">Aphanomyces euteiches</name>
    <dbReference type="NCBI Taxonomy" id="100861"/>
    <lineage>
        <taxon>Eukaryota</taxon>
        <taxon>Sar</taxon>
        <taxon>Stramenopiles</taxon>
        <taxon>Oomycota</taxon>
        <taxon>Saprolegniomycetes</taxon>
        <taxon>Saprolegniales</taxon>
        <taxon>Verrucalvaceae</taxon>
        <taxon>Aphanomyces</taxon>
    </lineage>
</organism>
<proteinExistence type="predicted"/>
<sequence>MAARTIATIVEELRHECIQSIQKQLMEDGDVIYDADSEQAIALLEAEVVNVIVSSGDKLDHVDRVWYDVADLMVRVALRRQFQDENAPSINPIALPVLRLTKILCTLYQTFFSHGGTDQPTNVDRWAATMIHACSFYLSSAPYTSNECQAFCLEIIEVLPDLLRHRSRAFQSSDDLFSRYFTRVLSLFASKSSKEEWIATQSAAPYAFRWMVRHVTFPHFENEVIGRIFALALPLLDQVTVSTQVIGLDVVHHVVRQATATDIRWYTDILLLEMQQTLVTASSSPDFLRATLDCLSDTLAVVSVQGDVQHYDRFFPSLVRQWDMSLEVPVKQVMTVGIRPWIQAMGAPHSLQLLRYLQPLVKVTLGCLESTPLQREGLETLRLVVLAAWIRMPHHVEEITLGILK</sequence>